<dbReference type="SUPFAM" id="SSF88723">
    <property type="entry name" value="PIN domain-like"/>
    <property type="match status" value="1"/>
</dbReference>
<reference evidence="1 2" key="1">
    <citation type="journal article" date="2016" name="Nat. Commun.">
        <title>Thousands of microbial genomes shed light on interconnected biogeochemical processes in an aquifer system.</title>
        <authorList>
            <person name="Anantharaman K."/>
            <person name="Brown C.T."/>
            <person name="Hug L.A."/>
            <person name="Sharon I."/>
            <person name="Castelle C.J."/>
            <person name="Probst A.J."/>
            <person name="Thomas B.C."/>
            <person name="Singh A."/>
            <person name="Wilkins M.J."/>
            <person name="Karaoz U."/>
            <person name="Brodie E.L."/>
            <person name="Williams K.H."/>
            <person name="Hubbard S.S."/>
            <person name="Banfield J.F."/>
        </authorList>
    </citation>
    <scope>NUCLEOTIDE SEQUENCE [LARGE SCALE GENOMIC DNA]</scope>
</reference>
<dbReference type="AlphaFoldDB" id="A0A1F5MJI1"/>
<evidence type="ECO:0000313" key="2">
    <source>
        <dbReference type="Proteomes" id="UP000178017"/>
    </source>
</evidence>
<organism evidence="1 2">
    <name type="scientific">Candidatus Daviesbacteria bacterium RIFCSPLOWO2_01_FULL_40_24</name>
    <dbReference type="NCBI Taxonomy" id="1797787"/>
    <lineage>
        <taxon>Bacteria</taxon>
        <taxon>Candidatus Daviesiibacteriota</taxon>
    </lineage>
</organism>
<dbReference type="PANTHER" id="PTHR42188">
    <property type="entry name" value="23S RRNA-SPECIFIC ENDONUCLEASE VAPC20"/>
    <property type="match status" value="1"/>
</dbReference>
<dbReference type="Gene3D" id="3.40.50.1010">
    <property type="entry name" value="5'-nuclease"/>
    <property type="match status" value="1"/>
</dbReference>
<dbReference type="PANTHER" id="PTHR42188:SF1">
    <property type="entry name" value="23S RRNA-SPECIFIC ENDONUCLEASE VAPC20"/>
    <property type="match status" value="1"/>
</dbReference>
<evidence type="ECO:0000313" key="1">
    <source>
        <dbReference type="EMBL" id="OGE65503.1"/>
    </source>
</evidence>
<protein>
    <submittedName>
        <fullName evidence="1">Uncharacterized protein</fullName>
    </submittedName>
</protein>
<accession>A0A1F5MJI1</accession>
<sequence>MDRADNNHQKTVRIMDHLAKNNYQMFSSVQVISEVYGALSREVGVSIALEFVDSILQSDMEILFPQRADLISSYRILRSNRERQVTLRESLMASLMQKRGVNQILTFTYWHSLFGTQVSNLTTFS</sequence>
<proteinExistence type="predicted"/>
<comment type="caution">
    <text evidence="1">The sequence shown here is derived from an EMBL/GenBank/DDBJ whole genome shotgun (WGS) entry which is preliminary data.</text>
</comment>
<name>A0A1F5MJI1_9BACT</name>
<dbReference type="GO" id="GO:0004521">
    <property type="term" value="F:RNA endonuclease activity"/>
    <property type="evidence" value="ECO:0007669"/>
    <property type="project" value="InterPro"/>
</dbReference>
<dbReference type="Proteomes" id="UP000178017">
    <property type="component" value="Unassembled WGS sequence"/>
</dbReference>
<dbReference type="CDD" id="cd09854">
    <property type="entry name" value="PIN_VapC-like"/>
    <property type="match status" value="1"/>
</dbReference>
<dbReference type="GO" id="GO:0016075">
    <property type="term" value="P:rRNA catabolic process"/>
    <property type="evidence" value="ECO:0007669"/>
    <property type="project" value="TreeGrafter"/>
</dbReference>
<gene>
    <name evidence="1" type="ORF">A3B49_03840</name>
</gene>
<dbReference type="EMBL" id="MFDO01000017">
    <property type="protein sequence ID" value="OGE65503.1"/>
    <property type="molecule type" value="Genomic_DNA"/>
</dbReference>
<dbReference type="InterPro" id="IPR039018">
    <property type="entry name" value="VapC20-like"/>
</dbReference>
<dbReference type="InterPro" id="IPR029060">
    <property type="entry name" value="PIN-like_dom_sf"/>
</dbReference>